<keyword evidence="2" id="KW-1185">Reference proteome</keyword>
<protein>
    <submittedName>
        <fullName evidence="1">Uncharacterized protein</fullName>
    </submittedName>
</protein>
<dbReference type="Proteomes" id="UP001186944">
    <property type="component" value="Unassembled WGS sequence"/>
</dbReference>
<proteinExistence type="predicted"/>
<accession>A0AA88XD72</accession>
<comment type="caution">
    <text evidence="1">The sequence shown here is derived from an EMBL/GenBank/DDBJ whole genome shotgun (WGS) entry which is preliminary data.</text>
</comment>
<gene>
    <name evidence="1" type="ORF">FSP39_015370</name>
</gene>
<reference evidence="1" key="1">
    <citation type="submission" date="2019-08" db="EMBL/GenBank/DDBJ databases">
        <title>The improved chromosome-level genome for the pearl oyster Pinctada fucata martensii using PacBio sequencing and Hi-C.</title>
        <authorList>
            <person name="Zheng Z."/>
        </authorList>
    </citation>
    <scope>NUCLEOTIDE SEQUENCE</scope>
    <source>
        <strain evidence="1">ZZ-2019</strain>
        <tissue evidence="1">Adductor muscle</tissue>
    </source>
</reference>
<evidence type="ECO:0000313" key="2">
    <source>
        <dbReference type="Proteomes" id="UP001186944"/>
    </source>
</evidence>
<evidence type="ECO:0000313" key="1">
    <source>
        <dbReference type="EMBL" id="KAK3082462.1"/>
    </source>
</evidence>
<name>A0AA88XD72_PINIB</name>
<sequence>MKLSVQALETYKLFTDTNKNELYIMQQVFQCQRTMILQETWREGYILLFIEVTTCQALQQFKNVNSWELKLQTSTVEQLNKMDKRSKYYKAYVKRATVRLRKQVNFKRKVAAHRYRKDAKRTDYRKGRLDPTLPVNGILTNRTVHV</sequence>
<organism evidence="1 2">
    <name type="scientific">Pinctada imbricata</name>
    <name type="common">Atlantic pearl-oyster</name>
    <name type="synonym">Pinctada martensii</name>
    <dbReference type="NCBI Taxonomy" id="66713"/>
    <lineage>
        <taxon>Eukaryota</taxon>
        <taxon>Metazoa</taxon>
        <taxon>Spiralia</taxon>
        <taxon>Lophotrochozoa</taxon>
        <taxon>Mollusca</taxon>
        <taxon>Bivalvia</taxon>
        <taxon>Autobranchia</taxon>
        <taxon>Pteriomorphia</taxon>
        <taxon>Pterioida</taxon>
        <taxon>Pterioidea</taxon>
        <taxon>Pteriidae</taxon>
        <taxon>Pinctada</taxon>
    </lineage>
</organism>
<dbReference type="AlphaFoldDB" id="A0AA88XD72"/>
<dbReference type="EMBL" id="VSWD01000462">
    <property type="protein sequence ID" value="KAK3082462.1"/>
    <property type="molecule type" value="Genomic_DNA"/>
</dbReference>